<dbReference type="RefSeq" id="XP_025391532.1">
    <property type="nucleotide sequence ID" value="XM_025534562.1"/>
</dbReference>
<organism evidence="1 2">
    <name type="scientific">Aspergillus eucalypticola (strain CBS 122712 / IBT 29274)</name>
    <dbReference type="NCBI Taxonomy" id="1448314"/>
    <lineage>
        <taxon>Eukaryota</taxon>
        <taxon>Fungi</taxon>
        <taxon>Dikarya</taxon>
        <taxon>Ascomycota</taxon>
        <taxon>Pezizomycotina</taxon>
        <taxon>Eurotiomycetes</taxon>
        <taxon>Eurotiomycetidae</taxon>
        <taxon>Eurotiales</taxon>
        <taxon>Aspergillaceae</taxon>
        <taxon>Aspergillus</taxon>
        <taxon>Aspergillus subgen. Circumdati</taxon>
    </lineage>
</organism>
<dbReference type="Proteomes" id="UP000246171">
    <property type="component" value="Unassembled WGS sequence"/>
</dbReference>
<accession>A0A317W4Z1</accession>
<reference evidence="1" key="1">
    <citation type="submission" date="2016-12" db="EMBL/GenBank/DDBJ databases">
        <title>The genomes of Aspergillus section Nigri reveals drivers in fungal speciation.</title>
        <authorList>
            <consortium name="DOE Joint Genome Institute"/>
            <person name="Vesth T.C."/>
            <person name="Nybo J."/>
            <person name="Theobald S."/>
            <person name="Brandl J."/>
            <person name="Frisvad J.C."/>
            <person name="Nielsen K.F."/>
            <person name="Lyhne E.K."/>
            <person name="Kogle M.E."/>
            <person name="Kuo A."/>
            <person name="Riley R."/>
            <person name="Clum A."/>
            <person name="Nolan M."/>
            <person name="Lipzen A."/>
            <person name="Salamov A."/>
            <person name="Henrissat B."/>
            <person name="Wiebenga A."/>
            <person name="De vries R.P."/>
            <person name="Grigoriev I.V."/>
            <person name="Mortensen U.H."/>
            <person name="Andersen M.R."/>
            <person name="Baker S.E."/>
        </authorList>
    </citation>
    <scope>NUCLEOTIDE SEQUENCE</scope>
    <source>
        <strain evidence="1">CBS 122712</strain>
    </source>
</reference>
<evidence type="ECO:0000313" key="2">
    <source>
        <dbReference type="Proteomes" id="UP000246171"/>
    </source>
</evidence>
<keyword evidence="2" id="KW-1185">Reference proteome</keyword>
<sequence length="208" mass="23144">MGGLVIPGLDFKADVEALDRLLSESCTFTPVIVASFLENFQNLEYDEIFGESLLHTDAEGILTYRIPLWGGRDEVPSVSVADDLGDIVHGVSLKPDAARDKIPPFGAVVMKFVRVTDRLARYLPYPKTDDYPTHGLPFVEQDRDIFKFIQRRDGEHFATGITEVHSAAELKRAAFRAKPGGSETGCESLRSIEEWLQKVFGDVGRETN</sequence>
<dbReference type="GeneID" id="37056524"/>
<dbReference type="VEuPathDB" id="FungiDB:BO83DRAFT_414393"/>
<name>A0A317W4Z1_ASPEC</name>
<dbReference type="AlphaFoldDB" id="A0A317W4Z1"/>
<proteinExistence type="predicted"/>
<dbReference type="EMBL" id="MSFU01000004">
    <property type="protein sequence ID" value="PWY81109.1"/>
    <property type="molecule type" value="Genomic_DNA"/>
</dbReference>
<gene>
    <name evidence="1" type="ORF">BO83DRAFT_414393</name>
</gene>
<dbReference type="OrthoDB" id="300709at2759"/>
<protein>
    <submittedName>
        <fullName evidence="1">Uncharacterized protein</fullName>
    </submittedName>
</protein>
<evidence type="ECO:0000313" key="1">
    <source>
        <dbReference type="EMBL" id="PWY81109.1"/>
    </source>
</evidence>
<comment type="caution">
    <text evidence="1">The sequence shown here is derived from an EMBL/GenBank/DDBJ whole genome shotgun (WGS) entry which is preliminary data.</text>
</comment>